<sequence>MNEQKPVAKKYDLFLIAILLVSIVAFIVQAYFVSKINFIGTSDPAHYSEAAENFLKGEGFTLDYINQYFIFFDSITHPEEYGFPGVSLILIPSILLFGKTAFAVKLPSMIIGIILFPILTYFLGKEFFNNRIGFLAAVSMLVYPTIFNLSFGGERDTMFAFFVVASIYFFYKGLKEDNTKWFLIMGFFLGFSYLIRQATITVIPAIILAYYLMKKGFSRKFIYGMLVALAVISPWLVRNYLLFNDPFFTVNKYAGWLLGYGGYYESLFFSFFWLNTKPSLFTLLNLQGPFPFHVVYTNRLITSLGSQFSNFMLLNLLTFIGLSFKNIKEFTKRFSVWVAFLIIFGIGAFLLTNSGLLTLKYQLTISALLLSIPYIGILSTSLYLFRKDNKEDATFILLWVFFALFFSVIWPGGGRYWLVVVPVLLVYSWVALEKLVQKISGKIPKPQLSAGQIEKIIVSLLIIFVLSSLPQTFGKFLDKNAPFPFQDDTRSKDMMLLAGTVYNETESDAVIMGCDVAVFHFYNGRKYLEFPSASMENIVKVMKGYNVSYFTLLGCERRAIDIRFYESLFSNIVFEEKDYAQDSYDFVTGVYEPSIGFRRITIPKKYLLQIYKVEQNQLE</sequence>
<feature type="domain" description="Glycosyltransferase RgtA/B/C/D-like" evidence="9">
    <location>
        <begin position="84"/>
        <end position="237"/>
    </location>
</feature>
<dbReference type="Pfam" id="PF13231">
    <property type="entry name" value="PMT_2"/>
    <property type="match status" value="1"/>
</dbReference>
<keyword evidence="3" id="KW-0328">Glycosyltransferase</keyword>
<evidence type="ECO:0000313" key="11">
    <source>
        <dbReference type="Proteomes" id="UP000646946"/>
    </source>
</evidence>
<dbReference type="PANTHER" id="PTHR33908:SF11">
    <property type="entry name" value="MEMBRANE PROTEIN"/>
    <property type="match status" value="1"/>
</dbReference>
<feature type="transmembrane region" description="Helical" evidence="8">
    <location>
        <begin position="181"/>
        <end position="209"/>
    </location>
</feature>
<dbReference type="PANTHER" id="PTHR33908">
    <property type="entry name" value="MANNOSYLTRANSFERASE YKCB-RELATED"/>
    <property type="match status" value="1"/>
</dbReference>
<feature type="transmembrane region" description="Helical" evidence="8">
    <location>
        <begin position="253"/>
        <end position="274"/>
    </location>
</feature>
<dbReference type="AlphaFoldDB" id="A0A832XJS1"/>
<dbReference type="Proteomes" id="UP000646946">
    <property type="component" value="Unassembled WGS sequence"/>
</dbReference>
<evidence type="ECO:0000256" key="2">
    <source>
        <dbReference type="ARBA" id="ARBA00022475"/>
    </source>
</evidence>
<feature type="transmembrane region" description="Helical" evidence="8">
    <location>
        <begin position="157"/>
        <end position="174"/>
    </location>
</feature>
<keyword evidence="2" id="KW-1003">Cell membrane</keyword>
<feature type="transmembrane region" description="Helical" evidence="8">
    <location>
        <begin position="334"/>
        <end position="351"/>
    </location>
</feature>
<dbReference type="GO" id="GO:0008610">
    <property type="term" value="P:lipid biosynthetic process"/>
    <property type="evidence" value="ECO:0007669"/>
    <property type="project" value="UniProtKB-ARBA"/>
</dbReference>
<keyword evidence="7 8" id="KW-0472">Membrane</keyword>
<evidence type="ECO:0000256" key="6">
    <source>
        <dbReference type="ARBA" id="ARBA00022989"/>
    </source>
</evidence>
<gene>
    <name evidence="10" type="ORF">H1016_05620</name>
</gene>
<comment type="subcellular location">
    <subcellularLocation>
        <location evidence="1">Cell membrane</location>
        <topology evidence="1">Multi-pass membrane protein</topology>
    </subcellularLocation>
</comment>
<feature type="transmembrane region" description="Helical" evidence="8">
    <location>
        <begin position="102"/>
        <end position="123"/>
    </location>
</feature>
<dbReference type="EMBL" id="DVAB01000051">
    <property type="protein sequence ID" value="HIK00982.1"/>
    <property type="molecule type" value="Genomic_DNA"/>
</dbReference>
<feature type="transmembrane region" description="Helical" evidence="8">
    <location>
        <begin position="221"/>
        <end position="241"/>
    </location>
</feature>
<dbReference type="GO" id="GO:0016763">
    <property type="term" value="F:pentosyltransferase activity"/>
    <property type="evidence" value="ECO:0007669"/>
    <property type="project" value="TreeGrafter"/>
</dbReference>
<proteinExistence type="predicted"/>
<name>A0A832XJS1_9ARCH</name>
<dbReference type="InterPro" id="IPR038731">
    <property type="entry name" value="RgtA/B/C-like"/>
</dbReference>
<evidence type="ECO:0000256" key="4">
    <source>
        <dbReference type="ARBA" id="ARBA00022679"/>
    </source>
</evidence>
<evidence type="ECO:0000259" key="9">
    <source>
        <dbReference type="Pfam" id="PF13231"/>
    </source>
</evidence>
<accession>A0A832XJS1</accession>
<organism evidence="10 11">
    <name type="scientific">Candidatus Naiadarchaeum limnaeum</name>
    <dbReference type="NCBI Taxonomy" id="2756139"/>
    <lineage>
        <taxon>Archaea</taxon>
        <taxon>Candidatus Undinarchaeota</taxon>
        <taxon>Candidatus Undinarchaeia</taxon>
        <taxon>Candidatus Naiadarchaeales</taxon>
        <taxon>Candidatus Naiadarchaeaceae</taxon>
        <taxon>Candidatus Naiadarchaeum</taxon>
    </lineage>
</organism>
<evidence type="ECO:0000256" key="8">
    <source>
        <dbReference type="SAM" id="Phobius"/>
    </source>
</evidence>
<keyword evidence="4" id="KW-0808">Transferase</keyword>
<evidence type="ECO:0000313" key="10">
    <source>
        <dbReference type="EMBL" id="HIK00982.1"/>
    </source>
</evidence>
<feature type="transmembrane region" description="Helical" evidence="8">
    <location>
        <begin position="12"/>
        <end position="32"/>
    </location>
</feature>
<evidence type="ECO:0000256" key="5">
    <source>
        <dbReference type="ARBA" id="ARBA00022692"/>
    </source>
</evidence>
<feature type="transmembrane region" description="Helical" evidence="8">
    <location>
        <begin position="300"/>
        <end position="322"/>
    </location>
</feature>
<keyword evidence="6 8" id="KW-1133">Transmembrane helix</keyword>
<evidence type="ECO:0000256" key="1">
    <source>
        <dbReference type="ARBA" id="ARBA00004651"/>
    </source>
</evidence>
<keyword evidence="5 8" id="KW-0812">Transmembrane</keyword>
<feature type="transmembrane region" description="Helical" evidence="8">
    <location>
        <begin position="392"/>
        <end position="410"/>
    </location>
</feature>
<protein>
    <submittedName>
        <fullName evidence="10">Glycosyltransferase family 39 protein</fullName>
    </submittedName>
</protein>
<comment type="caution">
    <text evidence="10">The sequence shown here is derived from an EMBL/GenBank/DDBJ whole genome shotgun (WGS) entry which is preliminary data.</text>
</comment>
<feature type="transmembrane region" description="Helical" evidence="8">
    <location>
        <begin position="132"/>
        <end position="151"/>
    </location>
</feature>
<feature type="transmembrane region" description="Helical" evidence="8">
    <location>
        <begin position="363"/>
        <end position="385"/>
    </location>
</feature>
<keyword evidence="11" id="KW-1185">Reference proteome</keyword>
<evidence type="ECO:0000256" key="3">
    <source>
        <dbReference type="ARBA" id="ARBA00022676"/>
    </source>
</evidence>
<evidence type="ECO:0000256" key="7">
    <source>
        <dbReference type="ARBA" id="ARBA00023136"/>
    </source>
</evidence>
<dbReference type="InterPro" id="IPR050297">
    <property type="entry name" value="LipidA_mod_glycosyltrf_83"/>
</dbReference>
<reference evidence="10 11" key="1">
    <citation type="journal article" name="Nat. Commun.">
        <title>Undinarchaeota illuminate DPANN phylogeny and the impact of gene transfer on archaeal evolution.</title>
        <authorList>
            <person name="Dombrowski N."/>
            <person name="Williams T.A."/>
            <person name="Sun J."/>
            <person name="Woodcroft B.J."/>
            <person name="Lee J.H."/>
            <person name="Minh B.Q."/>
            <person name="Rinke C."/>
            <person name="Spang A."/>
        </authorList>
    </citation>
    <scope>NUCLEOTIDE SEQUENCE [LARGE SCALE GENOMIC DNA]</scope>
    <source>
        <strain evidence="10">MAG_bin1129</strain>
    </source>
</reference>
<dbReference type="GO" id="GO:0005886">
    <property type="term" value="C:plasma membrane"/>
    <property type="evidence" value="ECO:0007669"/>
    <property type="project" value="UniProtKB-SubCell"/>
</dbReference>